<gene>
    <name evidence="1" type="ORF">ECC02_000399</name>
</gene>
<sequence>MALQISQATGSRVCSEEHESCTATTRLRDTRWEYRCRPARHVQEELLLPLSREEKRPQRPMMRGRLHLLAAPASSAGTMMQMTLCCTHNDRRTLHNGNRILWHHTSQRVRTVSVSLTPVPLPENSSAAVAHSPACQKAICFLFPRTSHSSTAKRMSLLLSQILLRHASRHMHQLTGTQSVNVTLLPRMTVPHTPTRHPATRCKQCLDTQNKLPQSTTAPSKQ</sequence>
<comment type="caution">
    <text evidence="1">The sequence shown here is derived from an EMBL/GenBank/DDBJ whole genome shotgun (WGS) entry which is preliminary data.</text>
</comment>
<dbReference type="VEuPathDB" id="TriTrypDB:ECC02_000399"/>
<proteinExistence type="predicted"/>
<name>A0A7J6YIN6_TRYCR</name>
<accession>A0A7J6YIN6</accession>
<evidence type="ECO:0000313" key="2">
    <source>
        <dbReference type="Proteomes" id="UP000583944"/>
    </source>
</evidence>
<protein>
    <submittedName>
        <fullName evidence="1">Uncharacterized protein</fullName>
    </submittedName>
</protein>
<dbReference type="EMBL" id="JABDHM010000002">
    <property type="protein sequence ID" value="KAF5226276.1"/>
    <property type="molecule type" value="Genomic_DNA"/>
</dbReference>
<dbReference type="AlphaFoldDB" id="A0A7J6YIN6"/>
<reference evidence="1 2" key="1">
    <citation type="journal article" date="2019" name="Genome Biol. Evol.">
        <title>Nanopore Sequencing Significantly Improves Genome Assembly of the Protozoan Parasite Trypanosoma cruzi.</title>
        <authorList>
            <person name="Diaz-Viraque F."/>
            <person name="Pita S."/>
            <person name="Greif G."/>
            <person name="de Souza R.C.M."/>
            <person name="Iraola G."/>
            <person name="Robello C."/>
        </authorList>
    </citation>
    <scope>NUCLEOTIDE SEQUENCE [LARGE SCALE GENOMIC DNA]</scope>
    <source>
        <strain evidence="1 2">Berenice</strain>
    </source>
</reference>
<evidence type="ECO:0000313" key="1">
    <source>
        <dbReference type="EMBL" id="KAF5226276.1"/>
    </source>
</evidence>
<organism evidence="1 2">
    <name type="scientific">Trypanosoma cruzi</name>
    <dbReference type="NCBI Taxonomy" id="5693"/>
    <lineage>
        <taxon>Eukaryota</taxon>
        <taxon>Discoba</taxon>
        <taxon>Euglenozoa</taxon>
        <taxon>Kinetoplastea</taxon>
        <taxon>Metakinetoplastina</taxon>
        <taxon>Trypanosomatida</taxon>
        <taxon>Trypanosomatidae</taxon>
        <taxon>Trypanosoma</taxon>
        <taxon>Schizotrypanum</taxon>
    </lineage>
</organism>
<dbReference type="Proteomes" id="UP000583944">
    <property type="component" value="Unassembled WGS sequence"/>
</dbReference>